<dbReference type="Pfam" id="PF01144">
    <property type="entry name" value="CoA_trans"/>
    <property type="match status" value="2"/>
</dbReference>
<dbReference type="OMA" id="VKTMGQI"/>
<evidence type="ECO:0000313" key="10">
    <source>
        <dbReference type="EMBL" id="KNC34350.1"/>
    </source>
</evidence>
<evidence type="ECO:0000256" key="5">
    <source>
        <dbReference type="ARBA" id="ARBA00022946"/>
    </source>
</evidence>
<dbReference type="InterPro" id="IPR004164">
    <property type="entry name" value="CoA_transf_AS"/>
</dbReference>
<evidence type="ECO:0000256" key="1">
    <source>
        <dbReference type="ARBA" id="ARBA00004173"/>
    </source>
</evidence>
<dbReference type="PANTHER" id="PTHR13707:SF23">
    <property type="entry name" value="SUCCINYL-COA:3-KETOACID-COENZYME A TRANSFERASE"/>
    <property type="match status" value="1"/>
</dbReference>
<dbReference type="GO" id="GO:0046952">
    <property type="term" value="P:ketone body catabolic process"/>
    <property type="evidence" value="ECO:0007669"/>
    <property type="project" value="InterPro"/>
</dbReference>
<dbReference type="PIRSF" id="PIRSF000858">
    <property type="entry name" value="SCOT-t"/>
    <property type="match status" value="1"/>
</dbReference>
<evidence type="ECO:0000256" key="6">
    <source>
        <dbReference type="ARBA" id="ARBA00023128"/>
    </source>
</evidence>
<dbReference type="PANTHER" id="PTHR13707">
    <property type="entry name" value="KETOACID-COENZYME A TRANSFERASE"/>
    <property type="match status" value="1"/>
</dbReference>
<comment type="caution">
    <text evidence="10">The sequence shown here is derived from an EMBL/GenBank/DDBJ whole genome shotgun (WGS) entry which is preliminary data.</text>
</comment>
<name>A0A0L0CPQ7_LUCCU</name>
<dbReference type="FunFam" id="3.40.1080.10:FF:000002">
    <property type="entry name" value="Succinyl-CoA:3-ketoacid-coenzyme A transferase, mitochondrial"/>
    <property type="match status" value="1"/>
</dbReference>
<gene>
    <name evidence="10" type="ORF">FF38_05910</name>
</gene>
<dbReference type="UniPathway" id="UPA00929">
    <property type="reaction ID" value="UER00894"/>
</dbReference>
<comment type="function">
    <text evidence="7 8">Key enzyme for ketone body catabolism. Transfers the CoA moiety from succinate to acetoacetate. Formation of the enzyme-CoA intermediate proceeds via an unstable anhydride species formed between the carboxylate groups of the enzyme and substrate.</text>
</comment>
<dbReference type="SMART" id="SM00882">
    <property type="entry name" value="CoA_trans"/>
    <property type="match status" value="2"/>
</dbReference>
<dbReference type="FunFam" id="3.40.1080.10:FF:000001">
    <property type="entry name" value="Succinyl-coa:3-ketoacid-coenzyme a transferase subunit b"/>
    <property type="match status" value="1"/>
</dbReference>
<keyword evidence="11" id="KW-1185">Reference proteome</keyword>
<dbReference type="InterPro" id="IPR037171">
    <property type="entry name" value="NagB/RpiA_transferase-like"/>
</dbReference>
<dbReference type="PROSITE" id="PS01274">
    <property type="entry name" value="COA_TRANSF_2"/>
    <property type="match status" value="1"/>
</dbReference>
<evidence type="ECO:0000256" key="4">
    <source>
        <dbReference type="ARBA" id="ARBA00022679"/>
    </source>
</evidence>
<dbReference type="InterPro" id="IPR014388">
    <property type="entry name" value="3-oxoacid_CoA-transferase"/>
</dbReference>
<dbReference type="OrthoDB" id="1933379at2759"/>
<protein>
    <recommendedName>
        <fullName evidence="8">Succinyl-CoA:3-ketoacid-coenzyme A transferase</fullName>
        <ecNumber evidence="8">2.8.3.5</ecNumber>
    </recommendedName>
</protein>
<dbReference type="EMBL" id="JRES01000080">
    <property type="protein sequence ID" value="KNC34350.1"/>
    <property type="molecule type" value="Genomic_DNA"/>
</dbReference>
<dbReference type="InterPro" id="IPR004163">
    <property type="entry name" value="CoA_transf_BS"/>
</dbReference>
<evidence type="ECO:0000256" key="2">
    <source>
        <dbReference type="ARBA" id="ARBA00004753"/>
    </source>
</evidence>
<reference evidence="10 11" key="1">
    <citation type="journal article" date="2015" name="Nat. Commun.">
        <title>Lucilia cuprina genome unlocks parasitic fly biology to underpin future interventions.</title>
        <authorList>
            <person name="Anstead C.A."/>
            <person name="Korhonen P.K."/>
            <person name="Young N.D."/>
            <person name="Hall R.S."/>
            <person name="Jex A.R."/>
            <person name="Murali S.C."/>
            <person name="Hughes D.S."/>
            <person name="Lee S.F."/>
            <person name="Perry T."/>
            <person name="Stroehlein A.J."/>
            <person name="Ansell B.R."/>
            <person name="Breugelmans B."/>
            <person name="Hofmann A."/>
            <person name="Qu J."/>
            <person name="Dugan S."/>
            <person name="Lee S.L."/>
            <person name="Chao H."/>
            <person name="Dinh H."/>
            <person name="Han Y."/>
            <person name="Doddapaneni H.V."/>
            <person name="Worley K.C."/>
            <person name="Muzny D.M."/>
            <person name="Ioannidis P."/>
            <person name="Waterhouse R.M."/>
            <person name="Zdobnov E.M."/>
            <person name="James P.J."/>
            <person name="Bagnall N.H."/>
            <person name="Kotze A.C."/>
            <person name="Gibbs R.A."/>
            <person name="Richards S."/>
            <person name="Batterham P."/>
            <person name="Gasser R.B."/>
        </authorList>
    </citation>
    <scope>NUCLEOTIDE SEQUENCE [LARGE SCALE GENOMIC DNA]</scope>
    <source>
        <strain evidence="10 11">LS</strain>
        <tissue evidence="10">Full body</tissue>
    </source>
</reference>
<evidence type="ECO:0000256" key="9">
    <source>
        <dbReference type="PIRSR" id="PIRSR000858-1"/>
    </source>
</evidence>
<comment type="similarity">
    <text evidence="3 8">Belongs to the 3-oxoacid CoA-transferase family.</text>
</comment>
<dbReference type="STRING" id="7375.A0A0L0CPQ7"/>
<dbReference type="PROSITE" id="PS01273">
    <property type="entry name" value="COA_TRANSF_1"/>
    <property type="match status" value="1"/>
</dbReference>
<proteinExistence type="inferred from homology"/>
<sequence length="517" mass="55162">MFVQQARRVFLNNCLYNKNTTFKLIACYSTSGKPAKGKIYESAADAVHDLHDGAKILFGGFGLCGIPEKMIEAIKQKGAKNLTAVSNNGGIDDAGLGVLLKSRQLGKMIVSYVGENAELVNQYLSGELAVELTPQGTLAEKIRAAGAGVPAFFTPTGYGTLIQTGGAPIKYSKDGKVEIASKPKPVQEFNGRNYVMEEAMFADFAIVKAQKADPYGNLVFNKAARNFNAAMCRAAKVTIVEVEEIVPVGAIDPDEIHIPGIYVKRIFKGTNYEKRIEKVRITETDSTKKSAPTPAQAVRERIAKRVAMEFRDGMYANLGIGMPVLASNYIPKGMNVMLQSENGILGLGPFPTKDKVDPDLINAGKETVTVVPGASFFGSDDSFAMIRGGHMDLTVLGAMQVSATGDLANWMIPGKLVKGMGGAMDLVAAPGTKVVVTMEHNARDGSPKILDSCSLPLTGKNVVDLIITEKAVFQVEKGAGLTLLEIAEGLTVDDITACTGAKFIVSPNVKKMSQIDA</sequence>
<organism evidence="10 11">
    <name type="scientific">Lucilia cuprina</name>
    <name type="common">Green bottle fly</name>
    <name type="synonym">Australian sheep blowfly</name>
    <dbReference type="NCBI Taxonomy" id="7375"/>
    <lineage>
        <taxon>Eukaryota</taxon>
        <taxon>Metazoa</taxon>
        <taxon>Ecdysozoa</taxon>
        <taxon>Arthropoda</taxon>
        <taxon>Hexapoda</taxon>
        <taxon>Insecta</taxon>
        <taxon>Pterygota</taxon>
        <taxon>Neoptera</taxon>
        <taxon>Endopterygota</taxon>
        <taxon>Diptera</taxon>
        <taxon>Brachycera</taxon>
        <taxon>Muscomorpha</taxon>
        <taxon>Oestroidea</taxon>
        <taxon>Calliphoridae</taxon>
        <taxon>Luciliinae</taxon>
        <taxon>Lucilia</taxon>
    </lineage>
</organism>
<dbReference type="Proteomes" id="UP000037069">
    <property type="component" value="Unassembled WGS sequence"/>
</dbReference>
<dbReference type="GO" id="GO:0005739">
    <property type="term" value="C:mitochondrion"/>
    <property type="evidence" value="ECO:0007669"/>
    <property type="project" value="UniProtKB-SubCell"/>
</dbReference>
<feature type="active site" description="5-glutamyl coenzyme A thioester intermediate" evidence="9">
    <location>
        <position position="341"/>
    </location>
</feature>
<evidence type="ECO:0000313" key="11">
    <source>
        <dbReference type="Proteomes" id="UP000037069"/>
    </source>
</evidence>
<dbReference type="InterPro" id="IPR004165">
    <property type="entry name" value="CoA_trans_fam_I"/>
</dbReference>
<dbReference type="NCBIfam" id="TIGR02429">
    <property type="entry name" value="pcaI_scoA_fam"/>
    <property type="match status" value="1"/>
</dbReference>
<dbReference type="AlphaFoldDB" id="A0A0L0CPQ7"/>
<dbReference type="EC" id="2.8.3.5" evidence="8"/>
<comment type="pathway">
    <text evidence="2 8">Ketone metabolism; succinyl-CoA degradation; acetoacetyl-CoA from succinyl-CoA: step 1/1.</text>
</comment>
<dbReference type="Gene3D" id="3.40.1080.10">
    <property type="entry name" value="Glutaconate Coenzyme A-transferase"/>
    <property type="match status" value="2"/>
</dbReference>
<evidence type="ECO:0000256" key="7">
    <source>
        <dbReference type="ARBA" id="ARBA00054372"/>
    </source>
</evidence>
<keyword evidence="5" id="KW-0809">Transit peptide</keyword>
<dbReference type="InterPro" id="IPR012791">
    <property type="entry name" value="3-oxoacid_CoA-transf_B"/>
</dbReference>
<keyword evidence="6 8" id="KW-0496">Mitochondrion</keyword>
<accession>A0A0L0CPQ7</accession>
<comment type="catalytic activity">
    <reaction evidence="8">
        <text>a 3-oxo acid + succinyl-CoA = a 3-oxoacyl-CoA + succinate</text>
        <dbReference type="Rhea" id="RHEA:24564"/>
        <dbReference type="ChEBI" id="CHEBI:30031"/>
        <dbReference type="ChEBI" id="CHEBI:35973"/>
        <dbReference type="ChEBI" id="CHEBI:57292"/>
        <dbReference type="ChEBI" id="CHEBI:90726"/>
        <dbReference type="EC" id="2.8.3.5"/>
    </reaction>
</comment>
<comment type="subcellular location">
    <subcellularLocation>
        <location evidence="1">Mitochondrion</location>
    </subcellularLocation>
</comment>
<dbReference type="InterPro" id="IPR012792">
    <property type="entry name" value="3-oxoacid_CoA-transf_A"/>
</dbReference>
<dbReference type="SUPFAM" id="SSF100950">
    <property type="entry name" value="NagB/RpiA/CoA transferase-like"/>
    <property type="match status" value="2"/>
</dbReference>
<dbReference type="NCBIfam" id="TIGR02428">
    <property type="entry name" value="pcaJ_scoB_fam"/>
    <property type="match status" value="1"/>
</dbReference>
<evidence type="ECO:0000256" key="8">
    <source>
        <dbReference type="PIRNR" id="PIRNR000858"/>
    </source>
</evidence>
<evidence type="ECO:0000256" key="3">
    <source>
        <dbReference type="ARBA" id="ARBA00007154"/>
    </source>
</evidence>
<dbReference type="GO" id="GO:0008260">
    <property type="term" value="F:succinyl-CoA:3-oxo-acid CoA-transferase activity"/>
    <property type="evidence" value="ECO:0007669"/>
    <property type="project" value="UniProtKB-EC"/>
</dbReference>
<keyword evidence="4 8" id="KW-0808">Transferase</keyword>